<accession>A0A8D8LQI9</accession>
<sequence>MVLSIIGMCCVGHTIMGKQETRGIESSCFRSVVSHVKCISLQYSTHSMNLSLRVVHYLPRVSYHINNSCLVSVPNFFHLLSNLIVTLHRAEDFPLFRIRLFQAETS</sequence>
<dbReference type="EMBL" id="HBUF01031453">
    <property type="protein sequence ID" value="CAG6614868.1"/>
    <property type="molecule type" value="Transcribed_RNA"/>
</dbReference>
<proteinExistence type="predicted"/>
<dbReference type="EMBL" id="HBUF01031449">
    <property type="protein sequence ID" value="CAG6614855.1"/>
    <property type="molecule type" value="Transcribed_RNA"/>
</dbReference>
<protein>
    <submittedName>
        <fullName evidence="1">Uncharacterized protein</fullName>
    </submittedName>
</protein>
<organism evidence="1">
    <name type="scientific">Cacopsylla melanoneura</name>
    <dbReference type="NCBI Taxonomy" id="428564"/>
    <lineage>
        <taxon>Eukaryota</taxon>
        <taxon>Metazoa</taxon>
        <taxon>Ecdysozoa</taxon>
        <taxon>Arthropoda</taxon>
        <taxon>Hexapoda</taxon>
        <taxon>Insecta</taxon>
        <taxon>Pterygota</taxon>
        <taxon>Neoptera</taxon>
        <taxon>Paraneoptera</taxon>
        <taxon>Hemiptera</taxon>
        <taxon>Sternorrhyncha</taxon>
        <taxon>Psylloidea</taxon>
        <taxon>Psyllidae</taxon>
        <taxon>Psyllinae</taxon>
        <taxon>Cacopsylla</taxon>
    </lineage>
</organism>
<dbReference type="EMBL" id="HBUF01031451">
    <property type="protein sequence ID" value="CAG6614861.1"/>
    <property type="molecule type" value="Transcribed_RNA"/>
</dbReference>
<dbReference type="EMBL" id="HBUF01031454">
    <property type="protein sequence ID" value="CAG6614872.1"/>
    <property type="molecule type" value="Transcribed_RNA"/>
</dbReference>
<dbReference type="EMBL" id="HBUF01031450">
    <property type="protein sequence ID" value="CAG6614858.1"/>
    <property type="molecule type" value="Transcribed_RNA"/>
</dbReference>
<dbReference type="EMBL" id="HBUF01031452">
    <property type="protein sequence ID" value="CAG6614864.1"/>
    <property type="molecule type" value="Transcribed_RNA"/>
</dbReference>
<evidence type="ECO:0000313" key="1">
    <source>
        <dbReference type="EMBL" id="CAG6614864.1"/>
    </source>
</evidence>
<name>A0A8D8LQI9_9HEMI</name>
<dbReference type="AlphaFoldDB" id="A0A8D8LQI9"/>
<reference evidence="1" key="1">
    <citation type="submission" date="2021-05" db="EMBL/GenBank/DDBJ databases">
        <authorList>
            <person name="Alioto T."/>
            <person name="Alioto T."/>
            <person name="Gomez Garrido J."/>
        </authorList>
    </citation>
    <scope>NUCLEOTIDE SEQUENCE</scope>
</reference>